<sequence length="124" mass="13310">MADTSSASAASPDQLCAKQAAASASASASTTGPSSASATGSARGLTVAIEKPFHRLNDRAWVHDRPEEDTYKLLIDTYRLRMDDDFKFEGKRNAGSLYANASNGIEAFRQFLRLAESRDGLLPP</sequence>
<dbReference type="HOGENOM" id="CLU_2003923_0_0_1"/>
<dbReference type="EMBL" id="AMGV01000009">
    <property type="protein sequence ID" value="KEF54591.1"/>
    <property type="molecule type" value="Genomic_DNA"/>
</dbReference>
<reference evidence="2 3" key="1">
    <citation type="submission" date="2013-03" db="EMBL/GenBank/DDBJ databases">
        <title>The Genome Sequence of Exophiala aquamarina CBS 119918.</title>
        <authorList>
            <consortium name="The Broad Institute Genomics Platform"/>
            <person name="Cuomo C."/>
            <person name="de Hoog S."/>
            <person name="Gorbushina A."/>
            <person name="Walker B."/>
            <person name="Young S.K."/>
            <person name="Zeng Q."/>
            <person name="Gargeya S."/>
            <person name="Fitzgerald M."/>
            <person name="Haas B."/>
            <person name="Abouelleil A."/>
            <person name="Allen A.W."/>
            <person name="Alvarado L."/>
            <person name="Arachchi H.M."/>
            <person name="Berlin A.M."/>
            <person name="Chapman S.B."/>
            <person name="Gainer-Dewar J."/>
            <person name="Goldberg J."/>
            <person name="Griggs A."/>
            <person name="Gujja S."/>
            <person name="Hansen M."/>
            <person name="Howarth C."/>
            <person name="Imamovic A."/>
            <person name="Ireland A."/>
            <person name="Larimer J."/>
            <person name="McCowan C."/>
            <person name="Murphy C."/>
            <person name="Pearson M."/>
            <person name="Poon T.W."/>
            <person name="Priest M."/>
            <person name="Roberts A."/>
            <person name="Saif S."/>
            <person name="Shea T."/>
            <person name="Sisk P."/>
            <person name="Sykes S."/>
            <person name="Wortman J."/>
            <person name="Nusbaum C."/>
            <person name="Birren B."/>
        </authorList>
    </citation>
    <scope>NUCLEOTIDE SEQUENCE [LARGE SCALE GENOMIC DNA]</scope>
    <source>
        <strain evidence="2 3">CBS 119918</strain>
    </source>
</reference>
<dbReference type="OrthoDB" id="4116695at2759"/>
<dbReference type="AlphaFoldDB" id="A0A072P404"/>
<protein>
    <submittedName>
        <fullName evidence="2">Uncharacterized protein</fullName>
    </submittedName>
</protein>
<dbReference type="STRING" id="1182545.A0A072P404"/>
<organism evidence="2 3">
    <name type="scientific">Exophiala aquamarina CBS 119918</name>
    <dbReference type="NCBI Taxonomy" id="1182545"/>
    <lineage>
        <taxon>Eukaryota</taxon>
        <taxon>Fungi</taxon>
        <taxon>Dikarya</taxon>
        <taxon>Ascomycota</taxon>
        <taxon>Pezizomycotina</taxon>
        <taxon>Eurotiomycetes</taxon>
        <taxon>Chaetothyriomycetidae</taxon>
        <taxon>Chaetothyriales</taxon>
        <taxon>Herpotrichiellaceae</taxon>
        <taxon>Exophiala</taxon>
    </lineage>
</organism>
<feature type="compositionally biased region" description="Low complexity" evidence="1">
    <location>
        <begin position="20"/>
        <end position="42"/>
    </location>
</feature>
<proteinExistence type="predicted"/>
<dbReference type="RefSeq" id="XP_013257181.1">
    <property type="nucleotide sequence ID" value="XM_013401727.1"/>
</dbReference>
<dbReference type="Proteomes" id="UP000027920">
    <property type="component" value="Unassembled WGS sequence"/>
</dbReference>
<evidence type="ECO:0000313" key="3">
    <source>
        <dbReference type="Proteomes" id="UP000027920"/>
    </source>
</evidence>
<dbReference type="GeneID" id="25283943"/>
<evidence type="ECO:0000256" key="1">
    <source>
        <dbReference type="SAM" id="MobiDB-lite"/>
    </source>
</evidence>
<comment type="caution">
    <text evidence="2">The sequence shown here is derived from an EMBL/GenBank/DDBJ whole genome shotgun (WGS) entry which is preliminary data.</text>
</comment>
<evidence type="ECO:0000313" key="2">
    <source>
        <dbReference type="EMBL" id="KEF54591.1"/>
    </source>
</evidence>
<feature type="region of interest" description="Disordered" evidence="1">
    <location>
        <begin position="20"/>
        <end position="43"/>
    </location>
</feature>
<accession>A0A072P404</accession>
<keyword evidence="3" id="KW-1185">Reference proteome</keyword>
<gene>
    <name evidence="2" type="ORF">A1O9_09033</name>
</gene>
<dbReference type="VEuPathDB" id="FungiDB:A1O9_09033"/>
<name>A0A072P404_9EURO</name>